<evidence type="ECO:0000313" key="2">
    <source>
        <dbReference type="EMBL" id="VDP27843.1"/>
    </source>
</evidence>
<feature type="region of interest" description="Disordered" evidence="1">
    <location>
        <begin position="46"/>
        <end position="73"/>
    </location>
</feature>
<name>A0A183GGW1_HELPZ</name>
<dbReference type="Proteomes" id="UP000050761">
    <property type="component" value="Unassembled WGS sequence"/>
</dbReference>
<reference evidence="4" key="2">
    <citation type="submission" date="2019-09" db="UniProtKB">
        <authorList>
            <consortium name="WormBaseParasite"/>
        </authorList>
    </citation>
    <scope>IDENTIFICATION</scope>
</reference>
<protein>
    <submittedName>
        <fullName evidence="4">Lzipper-MIP1 domain-containing protein</fullName>
    </submittedName>
</protein>
<keyword evidence="3" id="KW-1185">Reference proteome</keyword>
<sequence length="195" mass="21705">MEVSGSFQIKDQLTKAELGKQHHEGCSLHSNCSPYTCSQISPNHSLSSWEEGGGVDRPRLSRGKPSSRSASVEQRLAEMERALKRLDSIEFSLAKLAAQLNASPRKRPESGAVHEGNLYGCHEINEIFAQTEIELQRARTAISRMLAMPAVYSMRVNNEGIKDRGELQTLGKLIDRFLVKLRNSVSSLELNFIPL</sequence>
<reference evidence="2 3" key="1">
    <citation type="submission" date="2018-11" db="EMBL/GenBank/DDBJ databases">
        <authorList>
            <consortium name="Pathogen Informatics"/>
        </authorList>
    </citation>
    <scope>NUCLEOTIDE SEQUENCE [LARGE SCALE GENOMIC DNA]</scope>
</reference>
<accession>A0A3P8G007</accession>
<dbReference type="AlphaFoldDB" id="A0A183GGW1"/>
<dbReference type="OrthoDB" id="5867790at2759"/>
<evidence type="ECO:0000313" key="4">
    <source>
        <dbReference type="WBParaSite" id="HPBE_0002175301-mRNA-1"/>
    </source>
</evidence>
<dbReference type="EMBL" id="UZAH01033305">
    <property type="protein sequence ID" value="VDP27843.1"/>
    <property type="molecule type" value="Genomic_DNA"/>
</dbReference>
<gene>
    <name evidence="2" type="ORF">HPBE_LOCUS21752</name>
</gene>
<accession>A0A183GGW1</accession>
<evidence type="ECO:0000313" key="3">
    <source>
        <dbReference type="Proteomes" id="UP000050761"/>
    </source>
</evidence>
<evidence type="ECO:0000256" key="1">
    <source>
        <dbReference type="SAM" id="MobiDB-lite"/>
    </source>
</evidence>
<dbReference type="WBParaSite" id="HPBE_0002175301-mRNA-1">
    <property type="protein sequence ID" value="HPBE_0002175301-mRNA-1"/>
    <property type="gene ID" value="HPBE_0002175301"/>
</dbReference>
<organism evidence="3 4">
    <name type="scientific">Heligmosomoides polygyrus</name>
    <name type="common">Parasitic roundworm</name>
    <dbReference type="NCBI Taxonomy" id="6339"/>
    <lineage>
        <taxon>Eukaryota</taxon>
        <taxon>Metazoa</taxon>
        <taxon>Ecdysozoa</taxon>
        <taxon>Nematoda</taxon>
        <taxon>Chromadorea</taxon>
        <taxon>Rhabditida</taxon>
        <taxon>Rhabditina</taxon>
        <taxon>Rhabditomorpha</taxon>
        <taxon>Strongyloidea</taxon>
        <taxon>Heligmosomidae</taxon>
        <taxon>Heligmosomoides</taxon>
    </lineage>
</organism>
<proteinExistence type="predicted"/>